<sequence>MTKAVNLLINKKLESKPEKKNLFNKISIIKLIAELGSVSVNDIVKNLYLSLPTVNSLIAELLEDDFIRQFDKGESIGGRKPNLYKLCDGLFQVLSIELQRFSITLSIMDNNQNIIAETVELDNELSRNGENLAAITQIVDQYLIDKSVDTENLTGIIIGMPGLINAEEGTNETFLHDNNQSITNYFERIYKKPVFILNDVKGAAYAELKFGLAKNTKNSLIILMDWGIGLGIVSNGEVYLGRDGYSGEVGHMPFIDNGELCYCGKRGCLETVASGIALVNNAKQEIQKGELTKLNELQPDELQHLTPTHIIEAANKGDQFAINQISKLGTNLGKAFASLIQLLNPELIVLGGKIAKANELITIPIQQAINSYTMAILKEHCDIKVSSLNLDSNTVGLTNYFITKYLSVELLHKSKI</sequence>
<dbReference type="PANTHER" id="PTHR18964">
    <property type="entry name" value="ROK (REPRESSOR, ORF, KINASE) FAMILY"/>
    <property type="match status" value="1"/>
</dbReference>
<dbReference type="EMBL" id="UAUU01000002">
    <property type="protein sequence ID" value="SPZ84455.1"/>
    <property type="molecule type" value="Genomic_DNA"/>
</dbReference>
<dbReference type="PROSITE" id="PS01125">
    <property type="entry name" value="ROK"/>
    <property type="match status" value="1"/>
</dbReference>
<dbReference type="AlphaFoldDB" id="A0A2X2JBK8"/>
<dbReference type="InterPro" id="IPR043129">
    <property type="entry name" value="ATPase_NBD"/>
</dbReference>
<evidence type="ECO:0000313" key="2">
    <source>
        <dbReference type="EMBL" id="SPZ84455.1"/>
    </source>
</evidence>
<dbReference type="GeneID" id="97178590"/>
<dbReference type="SUPFAM" id="SSF46785">
    <property type="entry name" value="Winged helix' DNA-binding domain"/>
    <property type="match status" value="1"/>
</dbReference>
<dbReference type="Pfam" id="PF00480">
    <property type="entry name" value="ROK"/>
    <property type="match status" value="1"/>
</dbReference>
<proteinExistence type="inferred from homology"/>
<dbReference type="PANTHER" id="PTHR18964:SF149">
    <property type="entry name" value="BIFUNCTIONAL UDP-N-ACETYLGLUCOSAMINE 2-EPIMERASE_N-ACETYLMANNOSAMINE KINASE"/>
    <property type="match status" value="1"/>
</dbReference>
<evidence type="ECO:0000256" key="1">
    <source>
        <dbReference type="ARBA" id="ARBA00006479"/>
    </source>
</evidence>
<comment type="similarity">
    <text evidence="1">Belongs to the ROK (NagC/XylR) family.</text>
</comment>
<dbReference type="InterPro" id="IPR036390">
    <property type="entry name" value="WH_DNA-bd_sf"/>
</dbReference>
<dbReference type="InterPro" id="IPR000600">
    <property type="entry name" value="ROK"/>
</dbReference>
<dbReference type="Gene3D" id="3.30.420.40">
    <property type="match status" value="2"/>
</dbReference>
<dbReference type="Gene3D" id="1.10.10.10">
    <property type="entry name" value="Winged helix-like DNA-binding domain superfamily/Winged helix DNA-binding domain"/>
    <property type="match status" value="1"/>
</dbReference>
<gene>
    <name evidence="2" type="primary">mlc_3</name>
    <name evidence="2" type="ORF">NCTC11343_00995</name>
</gene>
<dbReference type="InterPro" id="IPR049874">
    <property type="entry name" value="ROK_cs"/>
</dbReference>
<reference evidence="2 3" key="1">
    <citation type="submission" date="2018-06" db="EMBL/GenBank/DDBJ databases">
        <authorList>
            <consortium name="Pathogen Informatics"/>
            <person name="Doyle S."/>
        </authorList>
    </citation>
    <scope>NUCLEOTIDE SEQUENCE [LARGE SCALE GENOMIC DNA]</scope>
    <source>
        <strain evidence="2 3">NCTC11343</strain>
    </source>
</reference>
<accession>A0A2X2JBK8</accession>
<name>A0A2X2JBK8_SPHMU</name>
<dbReference type="Proteomes" id="UP000251241">
    <property type="component" value="Unassembled WGS sequence"/>
</dbReference>
<dbReference type="RefSeq" id="WP_112373935.1">
    <property type="nucleotide sequence ID" value="NZ_CP069793.1"/>
</dbReference>
<protein>
    <submittedName>
        <fullName evidence="2">Making large colonies protein</fullName>
    </submittedName>
</protein>
<organism evidence="2 3">
    <name type="scientific">Sphingobacterium multivorum</name>
    <dbReference type="NCBI Taxonomy" id="28454"/>
    <lineage>
        <taxon>Bacteria</taxon>
        <taxon>Pseudomonadati</taxon>
        <taxon>Bacteroidota</taxon>
        <taxon>Sphingobacteriia</taxon>
        <taxon>Sphingobacteriales</taxon>
        <taxon>Sphingobacteriaceae</taxon>
        <taxon>Sphingobacterium</taxon>
    </lineage>
</organism>
<dbReference type="InterPro" id="IPR036388">
    <property type="entry name" value="WH-like_DNA-bd_sf"/>
</dbReference>
<evidence type="ECO:0000313" key="3">
    <source>
        <dbReference type="Proteomes" id="UP000251241"/>
    </source>
</evidence>
<dbReference type="SUPFAM" id="SSF53067">
    <property type="entry name" value="Actin-like ATPase domain"/>
    <property type="match status" value="1"/>
</dbReference>